<dbReference type="Pfam" id="PF04657">
    <property type="entry name" value="DMT_YdcZ"/>
    <property type="match status" value="2"/>
</dbReference>
<keyword evidence="1" id="KW-0472">Membrane</keyword>
<evidence type="ECO:0000313" key="3">
    <source>
        <dbReference type="Proteomes" id="UP000241890"/>
    </source>
</evidence>
<feature type="transmembrane region" description="Helical" evidence="1">
    <location>
        <begin position="201"/>
        <end position="221"/>
    </location>
</feature>
<feature type="transmembrane region" description="Helical" evidence="1">
    <location>
        <begin position="133"/>
        <end position="151"/>
    </location>
</feature>
<comment type="caution">
    <text evidence="2">The sequence shown here is derived from an EMBL/GenBank/DDBJ whole genome shotgun (WGS) entry which is preliminary data.</text>
</comment>
<evidence type="ECO:0000313" key="2">
    <source>
        <dbReference type="EMBL" id="GBG24872.1"/>
    </source>
</evidence>
<feature type="transmembrane region" description="Helical" evidence="1">
    <location>
        <begin position="241"/>
        <end position="266"/>
    </location>
</feature>
<name>A0A2R5G1K1_9STRA</name>
<proteinExistence type="predicted"/>
<dbReference type="GO" id="GO:0005886">
    <property type="term" value="C:plasma membrane"/>
    <property type="evidence" value="ECO:0007669"/>
    <property type="project" value="TreeGrafter"/>
</dbReference>
<feature type="transmembrane region" description="Helical" evidence="1">
    <location>
        <begin position="296"/>
        <end position="313"/>
    </location>
</feature>
<dbReference type="AlphaFoldDB" id="A0A2R5G1K1"/>
<dbReference type="OrthoDB" id="5559077at2759"/>
<accession>A0A2R5G1K1</accession>
<feature type="transmembrane region" description="Helical" evidence="1">
    <location>
        <begin position="101"/>
        <end position="126"/>
    </location>
</feature>
<keyword evidence="3" id="KW-1185">Reference proteome</keyword>
<keyword evidence="1" id="KW-1133">Transmembrane helix</keyword>
<dbReference type="InParanoid" id="A0A2R5G1K1"/>
<dbReference type="InterPro" id="IPR006750">
    <property type="entry name" value="YdcZ"/>
</dbReference>
<dbReference type="PANTHER" id="PTHR34821:SF2">
    <property type="entry name" value="INNER MEMBRANE PROTEIN YDCZ"/>
    <property type="match status" value="1"/>
</dbReference>
<evidence type="ECO:0000256" key="1">
    <source>
        <dbReference type="SAM" id="Phobius"/>
    </source>
</evidence>
<dbReference type="EMBL" id="BEYU01000009">
    <property type="protein sequence ID" value="GBG24872.1"/>
    <property type="molecule type" value="Genomic_DNA"/>
</dbReference>
<reference evidence="2 3" key="1">
    <citation type="submission" date="2017-12" db="EMBL/GenBank/DDBJ databases">
        <title>Sequencing, de novo assembly and annotation of complete genome of a new Thraustochytrid species, strain FCC1311.</title>
        <authorList>
            <person name="Sedici K."/>
            <person name="Godart F."/>
            <person name="Aiese Cigliano R."/>
            <person name="Sanseverino W."/>
            <person name="Barakat M."/>
            <person name="Ortet P."/>
            <person name="Marechal E."/>
            <person name="Cagnac O."/>
            <person name="Amato A."/>
        </authorList>
    </citation>
    <scope>NUCLEOTIDE SEQUENCE [LARGE SCALE GENOMIC DNA]</scope>
</reference>
<feature type="transmembrane region" description="Helical" evidence="1">
    <location>
        <begin position="74"/>
        <end position="95"/>
    </location>
</feature>
<feature type="transmembrane region" description="Helical" evidence="1">
    <location>
        <begin position="35"/>
        <end position="54"/>
    </location>
</feature>
<feature type="transmembrane region" description="Helical" evidence="1">
    <location>
        <begin position="157"/>
        <end position="180"/>
    </location>
</feature>
<dbReference type="PANTHER" id="PTHR34821">
    <property type="entry name" value="INNER MEMBRANE PROTEIN YDCZ"/>
    <property type="match status" value="1"/>
</dbReference>
<organism evidence="2 3">
    <name type="scientific">Hondaea fermentalgiana</name>
    <dbReference type="NCBI Taxonomy" id="2315210"/>
    <lineage>
        <taxon>Eukaryota</taxon>
        <taxon>Sar</taxon>
        <taxon>Stramenopiles</taxon>
        <taxon>Bigyra</taxon>
        <taxon>Labyrinthulomycetes</taxon>
        <taxon>Thraustochytrida</taxon>
        <taxon>Thraustochytriidae</taxon>
        <taxon>Hondaea</taxon>
    </lineage>
</organism>
<protein>
    <submittedName>
        <fullName evidence="2">Uncharacterized protein</fullName>
    </submittedName>
</protein>
<keyword evidence="1" id="KW-0812">Transmembrane</keyword>
<dbReference type="Proteomes" id="UP000241890">
    <property type="component" value="Unassembled WGS sequence"/>
</dbReference>
<sequence length="344" mass="36284">MLATVAGVLAAIVSGACLAIQSATNAALAVPLDSGLMASFFSFMGGVASLVLIFPFTLGQIRRQKDAVSKPVRWWFWVCGGFIAAFFVTTGTFMGPKLGYGLFYASVIAGQLLMSLFVDHIAFMGLRRQPATLWRCGSMLIVLAGAMLAVADKVDVSGISVGRVVGYVILSFVGGCLLALQVPVNNAFTIRMGTLPHRTSLLGFCVGCVSVGTVWGISVGIRGDGLDNVNMDATKSWEFLGGVYGAFYLVCSVALAPVLGIAWFFVSVIAGQLLMSLLIDTFGLFSSTVIPVSVMRIVGVLLVFLGAASFRLLPLRFSQTTKPAAAVPDPQEATPPEAYEVARV</sequence>
<gene>
    <name evidence="2" type="ORF">FCC1311_010902</name>
</gene>